<dbReference type="EMBL" id="JYFQ01000183">
    <property type="protein sequence ID" value="KKZ10433.1"/>
    <property type="molecule type" value="Genomic_DNA"/>
</dbReference>
<sequence>MRHKTKLVIDQRWIATAPVATIAYWGLGRLLWHQPGLQLKELYHAHGHSSATNESRNCSKAADTVGTRTSCLAFAWAQPGHTSSPLRWGYGQLHGRQATIVTDLPAWNRQCLVSR</sequence>
<comment type="caution">
    <text evidence="2">The sequence shown here is derived from an EMBL/GenBank/DDBJ whole genome shotgun (WGS) entry which is preliminary data.</text>
</comment>
<keyword evidence="1" id="KW-1133">Transmembrane helix</keyword>
<proteinExistence type="predicted"/>
<keyword evidence="1" id="KW-0812">Transmembrane</keyword>
<dbReference type="PATRIC" id="fig|1608419.3.peg.944"/>
<dbReference type="AlphaFoldDB" id="A0A0G8ASK2"/>
<evidence type="ECO:0000256" key="1">
    <source>
        <dbReference type="SAM" id="Phobius"/>
    </source>
</evidence>
<gene>
    <name evidence="2" type="ORF">TQ37_08710</name>
</gene>
<evidence type="ECO:0000313" key="3">
    <source>
        <dbReference type="Proteomes" id="UP000035037"/>
    </source>
</evidence>
<keyword evidence="1" id="KW-0472">Membrane</keyword>
<dbReference type="Proteomes" id="UP000035037">
    <property type="component" value="Unassembled WGS sequence"/>
</dbReference>
<accession>A0A0G8ASK2</accession>
<organism evidence="2 3">
    <name type="scientific">Candidatus Synechococcus spongiarum 15L</name>
    <dbReference type="NCBI Taxonomy" id="1608419"/>
    <lineage>
        <taxon>Bacteria</taxon>
        <taxon>Bacillati</taxon>
        <taxon>Cyanobacteriota</taxon>
        <taxon>Cyanophyceae</taxon>
        <taxon>Synechococcales</taxon>
        <taxon>Synechococcaceae</taxon>
        <taxon>Synechococcus</taxon>
    </lineage>
</organism>
<reference evidence="2 3" key="2">
    <citation type="submission" date="2015-05" db="EMBL/GenBank/DDBJ databases">
        <title>Lifestyle Evolution in Cyanobacterial Symbionts of Sponges.</title>
        <authorList>
            <person name="Burgsdorf I."/>
            <person name="Slaby B.M."/>
            <person name="Handley K.M."/>
            <person name="Haber M."/>
            <person name="Blom J."/>
            <person name="Marshall C.W."/>
            <person name="Gilbert J.A."/>
            <person name="Hentschel U."/>
            <person name="Steindler L."/>
        </authorList>
    </citation>
    <scope>NUCLEOTIDE SEQUENCE [LARGE SCALE GENOMIC DNA]</scope>
    <source>
        <strain evidence="2">15L</strain>
    </source>
</reference>
<name>A0A0G8ASK2_9SYNE</name>
<evidence type="ECO:0000313" key="2">
    <source>
        <dbReference type="EMBL" id="KKZ10433.1"/>
    </source>
</evidence>
<protein>
    <submittedName>
        <fullName evidence="2">Uncharacterized protein</fullName>
    </submittedName>
</protein>
<feature type="transmembrane region" description="Helical" evidence="1">
    <location>
        <begin position="12"/>
        <end position="32"/>
    </location>
</feature>
<reference evidence="2 3" key="1">
    <citation type="submission" date="2015-02" db="EMBL/GenBank/DDBJ databases">
        <authorList>
            <person name="Slaby B."/>
            <person name="Hentschel U."/>
        </authorList>
    </citation>
    <scope>NUCLEOTIDE SEQUENCE [LARGE SCALE GENOMIC DNA]</scope>
    <source>
        <strain evidence="2">15L</strain>
    </source>
</reference>